<accession>A0A9D1AQ35</accession>
<evidence type="ECO:0000313" key="2">
    <source>
        <dbReference type="Proteomes" id="UP000824242"/>
    </source>
</evidence>
<name>A0A9D1AQ35_9FIRM</name>
<evidence type="ECO:0000313" key="1">
    <source>
        <dbReference type="EMBL" id="HIR48243.1"/>
    </source>
</evidence>
<dbReference type="InterPro" id="IPR010064">
    <property type="entry name" value="HK97-gp10_tail"/>
</dbReference>
<gene>
    <name evidence="1" type="ORF">IAB89_11430</name>
</gene>
<protein>
    <submittedName>
        <fullName evidence="1">HK97 gp10 family phage protein</fullName>
    </submittedName>
</protein>
<comment type="caution">
    <text evidence="1">The sequence shown here is derived from an EMBL/GenBank/DDBJ whole genome shotgun (WGS) entry which is preliminary data.</text>
</comment>
<reference evidence="1" key="2">
    <citation type="journal article" date="2021" name="PeerJ">
        <title>Extensive microbial diversity within the chicken gut microbiome revealed by metagenomics and culture.</title>
        <authorList>
            <person name="Gilroy R."/>
            <person name="Ravi A."/>
            <person name="Getino M."/>
            <person name="Pursley I."/>
            <person name="Horton D.L."/>
            <person name="Alikhan N.F."/>
            <person name="Baker D."/>
            <person name="Gharbi K."/>
            <person name="Hall N."/>
            <person name="Watson M."/>
            <person name="Adriaenssens E.M."/>
            <person name="Foster-Nyarko E."/>
            <person name="Jarju S."/>
            <person name="Secka A."/>
            <person name="Antonio M."/>
            <person name="Oren A."/>
            <person name="Chaudhuri R.R."/>
            <person name="La Ragione R."/>
            <person name="Hildebrand F."/>
            <person name="Pallen M.J."/>
        </authorList>
    </citation>
    <scope>NUCLEOTIDE SEQUENCE</scope>
    <source>
        <strain evidence="1">ChiSxjej1B13-7958</strain>
    </source>
</reference>
<dbReference type="Pfam" id="PF04883">
    <property type="entry name" value="HK97-gp10_like"/>
    <property type="match status" value="1"/>
</dbReference>
<sequence length="81" mass="8859">MAEIKIRTSEELIRKLERLSGEQADEVAKRAVYVGAGFMAEKVKESLRGVVSEKATGDLEKSLGITPIKLNRDGDWAAKIG</sequence>
<reference evidence="1" key="1">
    <citation type="submission" date="2020-10" db="EMBL/GenBank/DDBJ databases">
        <authorList>
            <person name="Gilroy R."/>
        </authorList>
    </citation>
    <scope>NUCLEOTIDE SEQUENCE</scope>
    <source>
        <strain evidence="1">ChiSxjej1B13-7958</strain>
    </source>
</reference>
<dbReference type="AlphaFoldDB" id="A0A9D1AQ35"/>
<dbReference type="EMBL" id="DVGZ01000124">
    <property type="protein sequence ID" value="HIR48243.1"/>
    <property type="molecule type" value="Genomic_DNA"/>
</dbReference>
<proteinExistence type="predicted"/>
<feature type="non-terminal residue" evidence="1">
    <location>
        <position position="81"/>
    </location>
</feature>
<dbReference type="Proteomes" id="UP000824242">
    <property type="component" value="Unassembled WGS sequence"/>
</dbReference>
<organism evidence="1 2">
    <name type="scientific">Candidatus Caccousia avicola</name>
    <dbReference type="NCBI Taxonomy" id="2840721"/>
    <lineage>
        <taxon>Bacteria</taxon>
        <taxon>Bacillati</taxon>
        <taxon>Bacillota</taxon>
        <taxon>Clostridia</taxon>
        <taxon>Eubacteriales</taxon>
        <taxon>Oscillospiraceae</taxon>
        <taxon>Oscillospiraceae incertae sedis</taxon>
        <taxon>Candidatus Caccousia</taxon>
    </lineage>
</organism>